<sequence length="857" mass="93597">MALLFLWRLPAWYHSRRESGALCFDGVSRKSGQISSIDKQARVWLARRAVHLQKVKVGLTSRVSKLTDMLASSDDSRSISTVFGQIDRDYRKYDRIIAEMQAREDEMAVTFVEKVLERRAADIGGAWTRFVGAATEYSAGRRKRSDARRAHPYPASGDKRAAASEIHDEKLMRLMERYEIPAHAKALPSAYLRAALPMHLKLRSERLVSVEKGHTQNVVSIDGTQRQKRRRVNTLLPSSNEEVGARQDGGGVFMPAVQCNSLDEKMSSISPATAAATITTAAGAINSPSRFSSFEGKRSGAHSCERRTAAGGYDGAGGIGCRGSDGGGASGDEDFGFVERHQTLTRQTSRHAGDGAENVGLDSAGSQRWEGGGGVSTSGWESVWDAEREKRGLTGDAGSRFPGSLVRQDMPSGLAETVERLCAAAFLRGHVPHGLMPKGTTPEEAYRRYLELPPSLAKIRHEQLCTEASQPVASALRARGYTVLEQLLPLSKLEHLFSQAGSGASETLAAVSIASEIKPKRGVGGCGNGSGDDLFSPLSPFSRRCLARSRAAPISTQRSPRSRRREGLDDCVSDESVRKDGSRGSGRVTSRSIGRPGTRGVGRSGEAKKKGLLRISMQGLELPSRAAGMEQGNGRWDPSRYTSRPEEWIRPPPSVIKQRWDDSAKAFVPVNNYTFDGLYRRHHPLDHCCDEDHRHVDNERDMVTRGGGDDNWCSEGKRDGAMGQEEHPSRPGGLYRSSPTAADPLSGAAGGSCFAKRVESIMQEEYGTFFDGMTQSATELYQHMINDSGSWGSVDDSIGILLRRAAFFIVEHPSPATRAELAVARERDLVAKVHARNASPRSCFKRTRGEERMRVRG</sequence>
<feature type="compositionally biased region" description="Basic and acidic residues" evidence="1">
    <location>
        <begin position="715"/>
        <end position="729"/>
    </location>
</feature>
<evidence type="ECO:0000313" key="3">
    <source>
        <dbReference type="Proteomes" id="UP000002630"/>
    </source>
</evidence>
<feature type="region of interest" description="Disordered" evidence="1">
    <location>
        <begin position="345"/>
        <end position="379"/>
    </location>
</feature>
<evidence type="ECO:0000256" key="1">
    <source>
        <dbReference type="SAM" id="MobiDB-lite"/>
    </source>
</evidence>
<dbReference type="AlphaFoldDB" id="D7G868"/>
<feature type="region of interest" description="Disordered" evidence="1">
    <location>
        <begin position="549"/>
        <end position="647"/>
    </location>
</feature>
<keyword evidence="3" id="KW-1185">Reference proteome</keyword>
<feature type="region of interest" description="Disordered" evidence="1">
    <location>
        <begin position="701"/>
        <end position="741"/>
    </location>
</feature>
<dbReference type="OrthoDB" id="102961at2759"/>
<evidence type="ECO:0000313" key="2">
    <source>
        <dbReference type="EMBL" id="CBJ27931.1"/>
    </source>
</evidence>
<dbReference type="Proteomes" id="UP000002630">
    <property type="component" value="Linkage Group LG26"/>
</dbReference>
<dbReference type="EMBL" id="FN649751">
    <property type="protein sequence ID" value="CBJ27931.1"/>
    <property type="molecule type" value="Genomic_DNA"/>
</dbReference>
<reference evidence="2 3" key="1">
    <citation type="journal article" date="2010" name="Nature">
        <title>The Ectocarpus genome and the independent evolution of multicellularity in brown algae.</title>
        <authorList>
            <person name="Cock J.M."/>
            <person name="Sterck L."/>
            <person name="Rouze P."/>
            <person name="Scornet D."/>
            <person name="Allen A.E."/>
            <person name="Amoutzias G."/>
            <person name="Anthouard V."/>
            <person name="Artiguenave F."/>
            <person name="Aury J.M."/>
            <person name="Badger J.H."/>
            <person name="Beszteri B."/>
            <person name="Billiau K."/>
            <person name="Bonnet E."/>
            <person name="Bothwell J.H."/>
            <person name="Bowler C."/>
            <person name="Boyen C."/>
            <person name="Brownlee C."/>
            <person name="Carrano C.J."/>
            <person name="Charrier B."/>
            <person name="Cho G.Y."/>
            <person name="Coelho S.M."/>
            <person name="Collen J."/>
            <person name="Corre E."/>
            <person name="Da Silva C."/>
            <person name="Delage L."/>
            <person name="Delaroque N."/>
            <person name="Dittami S.M."/>
            <person name="Doulbeau S."/>
            <person name="Elias M."/>
            <person name="Farnham G."/>
            <person name="Gachon C.M."/>
            <person name="Gschloessl B."/>
            <person name="Heesch S."/>
            <person name="Jabbari K."/>
            <person name="Jubin C."/>
            <person name="Kawai H."/>
            <person name="Kimura K."/>
            <person name="Kloareg B."/>
            <person name="Kupper F.C."/>
            <person name="Lang D."/>
            <person name="Le Bail A."/>
            <person name="Leblanc C."/>
            <person name="Lerouge P."/>
            <person name="Lohr M."/>
            <person name="Lopez P.J."/>
            <person name="Martens C."/>
            <person name="Maumus F."/>
            <person name="Michel G."/>
            <person name="Miranda-Saavedra D."/>
            <person name="Morales J."/>
            <person name="Moreau H."/>
            <person name="Motomura T."/>
            <person name="Nagasato C."/>
            <person name="Napoli C.A."/>
            <person name="Nelson D.R."/>
            <person name="Nyvall-Collen P."/>
            <person name="Peters A.F."/>
            <person name="Pommier C."/>
            <person name="Potin P."/>
            <person name="Poulain J."/>
            <person name="Quesneville H."/>
            <person name="Read B."/>
            <person name="Rensing S.A."/>
            <person name="Ritter A."/>
            <person name="Rousvoal S."/>
            <person name="Samanta M."/>
            <person name="Samson G."/>
            <person name="Schroeder D.C."/>
            <person name="Segurens B."/>
            <person name="Strittmatter M."/>
            <person name="Tonon T."/>
            <person name="Tregear J.W."/>
            <person name="Valentin K."/>
            <person name="von Dassow P."/>
            <person name="Yamagishi T."/>
            <person name="Van de Peer Y."/>
            <person name="Wincker P."/>
        </authorList>
    </citation>
    <scope>NUCLEOTIDE SEQUENCE [LARGE SCALE GENOMIC DNA]</scope>
    <source>
        <strain evidence="3">Ec32 / CCAP1310/4</strain>
    </source>
</reference>
<organism evidence="2 3">
    <name type="scientific">Ectocarpus siliculosus</name>
    <name type="common">Brown alga</name>
    <name type="synonym">Conferva siliculosa</name>
    <dbReference type="NCBI Taxonomy" id="2880"/>
    <lineage>
        <taxon>Eukaryota</taxon>
        <taxon>Sar</taxon>
        <taxon>Stramenopiles</taxon>
        <taxon>Ochrophyta</taxon>
        <taxon>PX clade</taxon>
        <taxon>Phaeophyceae</taxon>
        <taxon>Ectocarpales</taxon>
        <taxon>Ectocarpaceae</taxon>
        <taxon>Ectocarpus</taxon>
    </lineage>
</organism>
<accession>D7G868</accession>
<protein>
    <submittedName>
        <fullName evidence="2">C2H2 zinc finger protein</fullName>
    </submittedName>
</protein>
<dbReference type="EMBL" id="FN649107">
    <property type="protein sequence ID" value="CBJ27931.1"/>
    <property type="molecule type" value="Genomic_DNA"/>
</dbReference>
<proteinExistence type="predicted"/>
<gene>
    <name evidence="2" type="ORF">Esi_0087_0055</name>
</gene>
<dbReference type="InParanoid" id="D7G868"/>
<feature type="region of interest" description="Disordered" evidence="1">
    <location>
        <begin position="141"/>
        <end position="162"/>
    </location>
</feature>
<feature type="compositionally biased region" description="Low complexity" evidence="1">
    <location>
        <begin position="585"/>
        <end position="595"/>
    </location>
</feature>
<name>D7G868_ECTSI</name>